<dbReference type="EMBL" id="JBHTCF010000040">
    <property type="protein sequence ID" value="MFC7310679.1"/>
    <property type="molecule type" value="Genomic_DNA"/>
</dbReference>
<gene>
    <name evidence="2" type="ORF">ACFQVC_41515</name>
</gene>
<keyword evidence="3" id="KW-1185">Reference proteome</keyword>
<organism evidence="2 3">
    <name type="scientific">Streptomyces monticola</name>
    <dbReference type="NCBI Taxonomy" id="2666263"/>
    <lineage>
        <taxon>Bacteria</taxon>
        <taxon>Bacillati</taxon>
        <taxon>Actinomycetota</taxon>
        <taxon>Actinomycetes</taxon>
        <taxon>Kitasatosporales</taxon>
        <taxon>Streptomycetaceae</taxon>
        <taxon>Streptomyces</taxon>
    </lineage>
</organism>
<dbReference type="InterPro" id="IPR005509">
    <property type="entry name" value="AfsA_hotdog_dom"/>
</dbReference>
<evidence type="ECO:0000313" key="3">
    <source>
        <dbReference type="Proteomes" id="UP001596523"/>
    </source>
</evidence>
<dbReference type="NCBIfam" id="NF041195">
    <property type="entry name" value="ScbA_BarX_GamBu"/>
    <property type="match status" value="1"/>
</dbReference>
<dbReference type="InterPro" id="IPR047757">
    <property type="entry name" value="AfsA-like"/>
</dbReference>
<reference evidence="3" key="1">
    <citation type="journal article" date="2019" name="Int. J. Syst. Evol. Microbiol.">
        <title>The Global Catalogue of Microorganisms (GCM) 10K type strain sequencing project: providing services to taxonomists for standard genome sequencing and annotation.</title>
        <authorList>
            <consortium name="The Broad Institute Genomics Platform"/>
            <consortium name="The Broad Institute Genome Sequencing Center for Infectious Disease"/>
            <person name="Wu L."/>
            <person name="Ma J."/>
        </authorList>
    </citation>
    <scope>NUCLEOTIDE SEQUENCE [LARGE SCALE GENOMIC DNA]</scope>
    <source>
        <strain evidence="3">SYNS20</strain>
    </source>
</reference>
<dbReference type="Proteomes" id="UP001596523">
    <property type="component" value="Unassembled WGS sequence"/>
</dbReference>
<evidence type="ECO:0000259" key="1">
    <source>
        <dbReference type="Pfam" id="PF03756"/>
    </source>
</evidence>
<sequence length="314" mass="34997">MNRATRTTSYPDNLCLDTEQFEAPTVAKEIVHRSTSGDVMPVRWLRRDDTHFSLGVQWPVNHRFYAPLHGKYSPTLVPETFRQAAILLAHAEFHVPADHTFLISELTYTANPILLRLGTPTTDLTLDVTCSRIRRRGTGIGGMVCQMTLHNGVGVIASGGGRLQCTAPEVYRRIRGIRITAEPDDMPVSPPIDPRRVHRVDPVDVVLAPSARARRWQLRADPRNETLFDHTVDHIPGMVLLEAAHQAAQATVFPRSWYPTSVDICYQRYAEFNSPCWIEVDTAPPLSPGIVPLRVTGHQDGRSVFTALVNGSVT</sequence>
<accession>A0ABW2JYW8</accession>
<protein>
    <submittedName>
        <fullName evidence="2">ScbA/BarX family gamma-butyrolactone biosynthesis protein</fullName>
    </submittedName>
</protein>
<feature type="domain" description="A-factor biosynthesis hotdog" evidence="1">
    <location>
        <begin position="197"/>
        <end position="311"/>
    </location>
</feature>
<feature type="domain" description="A-factor biosynthesis hotdog" evidence="1">
    <location>
        <begin position="31"/>
        <end position="162"/>
    </location>
</feature>
<evidence type="ECO:0000313" key="2">
    <source>
        <dbReference type="EMBL" id="MFC7310679.1"/>
    </source>
</evidence>
<dbReference type="Pfam" id="PF03756">
    <property type="entry name" value="AfsA"/>
    <property type="match status" value="2"/>
</dbReference>
<name>A0ABW2JYW8_9ACTN</name>
<comment type="caution">
    <text evidence="2">The sequence shown here is derived from an EMBL/GenBank/DDBJ whole genome shotgun (WGS) entry which is preliminary data.</text>
</comment>
<dbReference type="RefSeq" id="WP_381841657.1">
    <property type="nucleotide sequence ID" value="NZ_JBHTCF010000040.1"/>
</dbReference>
<proteinExistence type="predicted"/>